<comment type="catalytic activity">
    <reaction evidence="1">
        <text>3',5'-cyclic GMP + H2O = GMP + H(+)</text>
        <dbReference type="Rhea" id="RHEA:16957"/>
        <dbReference type="ChEBI" id="CHEBI:15377"/>
        <dbReference type="ChEBI" id="CHEBI:15378"/>
        <dbReference type="ChEBI" id="CHEBI:57746"/>
        <dbReference type="ChEBI" id="CHEBI:58115"/>
        <dbReference type="EC" id="3.1.4.35"/>
    </reaction>
</comment>
<proteinExistence type="inferred from homology"/>
<evidence type="ECO:0000256" key="7">
    <source>
        <dbReference type="ARBA" id="ARBA00023305"/>
    </source>
</evidence>
<evidence type="ECO:0000256" key="4">
    <source>
        <dbReference type="ARBA" id="ARBA00022535"/>
    </source>
</evidence>
<protein>
    <recommendedName>
        <fullName evidence="3">3',5'-cyclic-GMP phosphodiesterase</fullName>
        <ecNumber evidence="3">3.1.4.35</ecNumber>
    </recommendedName>
</protein>
<feature type="region of interest" description="Disordered" evidence="9">
    <location>
        <begin position="1"/>
        <end position="42"/>
    </location>
</feature>
<dbReference type="Proteomes" id="UP000265200">
    <property type="component" value="Chromosome 6"/>
</dbReference>
<evidence type="ECO:0000313" key="10">
    <source>
        <dbReference type="Ensembl" id="ENSORLP00015001312.1"/>
    </source>
</evidence>
<keyword evidence="4" id="KW-0140">cGMP</keyword>
<dbReference type="EC" id="3.1.4.35" evidence="3"/>
<accession>A0A3P9H121</accession>
<dbReference type="InterPro" id="IPR037030">
    <property type="entry name" value="PDE6_gamma_sf"/>
</dbReference>
<keyword evidence="6" id="KW-0378">Hydrolase</keyword>
<comment type="similarity">
    <text evidence="2">Belongs to the rod/cone cGMP-PDE gamma subunit family.</text>
</comment>
<dbReference type="Gene3D" id="4.10.1120.10">
    <property type="entry name" value="Retinal cGMP phosphodiesterase, gamma subunit"/>
    <property type="match status" value="1"/>
</dbReference>
<dbReference type="GO" id="GO:0030553">
    <property type="term" value="F:cGMP binding"/>
    <property type="evidence" value="ECO:0007669"/>
    <property type="project" value="InterPro"/>
</dbReference>
<feature type="compositionally biased region" description="Basic and acidic residues" evidence="9">
    <location>
        <begin position="33"/>
        <end position="42"/>
    </location>
</feature>
<dbReference type="AlphaFoldDB" id="A0A3P9H121"/>
<evidence type="ECO:0000256" key="5">
    <source>
        <dbReference type="ARBA" id="ARBA00022606"/>
    </source>
</evidence>
<evidence type="ECO:0000256" key="8">
    <source>
        <dbReference type="ARBA" id="ARBA00025377"/>
    </source>
</evidence>
<dbReference type="Ensembl" id="ENSORLT00015012856.1">
    <property type="protein sequence ID" value="ENSORLP00015001312.1"/>
    <property type="gene ID" value="ENSORLG00015001923.1"/>
</dbReference>
<reference evidence="10 11" key="2">
    <citation type="submission" date="2017-04" db="EMBL/GenBank/DDBJ databases">
        <title>CpG methylation of centromeres and impact of large insertions on vertebrate speciation.</title>
        <authorList>
            <person name="Ichikawa K."/>
            <person name="Yoshimura J."/>
            <person name="Morishita S."/>
        </authorList>
    </citation>
    <scope>NUCLEOTIDE SEQUENCE</scope>
    <source>
        <strain evidence="10 11">HSOK</strain>
    </source>
</reference>
<reference key="1">
    <citation type="journal article" date="2007" name="Nature">
        <title>The medaka draft genome and insights into vertebrate genome evolution.</title>
        <authorList>
            <person name="Kasahara M."/>
            <person name="Naruse K."/>
            <person name="Sasaki S."/>
            <person name="Nakatani Y."/>
            <person name="Qu W."/>
            <person name="Ahsan B."/>
            <person name="Yamada T."/>
            <person name="Nagayasu Y."/>
            <person name="Doi K."/>
            <person name="Kasai Y."/>
            <person name="Jindo T."/>
            <person name="Kobayashi D."/>
            <person name="Shimada A."/>
            <person name="Toyoda A."/>
            <person name="Kuroki Y."/>
            <person name="Fujiyama A."/>
            <person name="Sasaki T."/>
            <person name="Shimizu A."/>
            <person name="Asakawa S."/>
            <person name="Shimizu N."/>
            <person name="Hashimoto S."/>
            <person name="Yang J."/>
            <person name="Lee Y."/>
            <person name="Matsushima K."/>
            <person name="Sugano S."/>
            <person name="Sakaizumi M."/>
            <person name="Narita T."/>
            <person name="Ohishi K."/>
            <person name="Haga S."/>
            <person name="Ohta F."/>
            <person name="Nomoto H."/>
            <person name="Nogata K."/>
            <person name="Morishita T."/>
            <person name="Endo T."/>
            <person name="Shin-I T."/>
            <person name="Takeda H."/>
            <person name="Morishita S."/>
            <person name="Kohara Y."/>
        </authorList>
    </citation>
    <scope>NUCLEOTIDE SEQUENCE [LARGE SCALE GENOMIC DNA]</scope>
    <source>
        <strain>Hd-rR</strain>
    </source>
</reference>
<evidence type="ECO:0000256" key="2">
    <source>
        <dbReference type="ARBA" id="ARBA00006377"/>
    </source>
</evidence>
<dbReference type="GO" id="GO:0007601">
    <property type="term" value="P:visual perception"/>
    <property type="evidence" value="ECO:0007669"/>
    <property type="project" value="UniProtKB-KW"/>
</dbReference>
<evidence type="ECO:0000313" key="11">
    <source>
        <dbReference type="Proteomes" id="UP000265200"/>
    </source>
</evidence>
<reference evidence="10" key="4">
    <citation type="submission" date="2025-09" db="UniProtKB">
        <authorList>
            <consortium name="Ensembl"/>
        </authorList>
    </citation>
    <scope>IDENTIFICATION</scope>
    <source>
        <strain evidence="10">HSOK</strain>
    </source>
</reference>
<evidence type="ECO:0000256" key="3">
    <source>
        <dbReference type="ARBA" id="ARBA00012319"/>
    </source>
</evidence>
<organism evidence="10 11">
    <name type="scientific">Oryzias latipes</name>
    <name type="common">Japanese rice fish</name>
    <name type="synonym">Japanese killifish</name>
    <dbReference type="NCBI Taxonomy" id="8090"/>
    <lineage>
        <taxon>Eukaryota</taxon>
        <taxon>Metazoa</taxon>
        <taxon>Chordata</taxon>
        <taxon>Craniata</taxon>
        <taxon>Vertebrata</taxon>
        <taxon>Euteleostomi</taxon>
        <taxon>Actinopterygii</taxon>
        <taxon>Neopterygii</taxon>
        <taxon>Teleostei</taxon>
        <taxon>Neoteleostei</taxon>
        <taxon>Acanthomorphata</taxon>
        <taxon>Ovalentaria</taxon>
        <taxon>Atherinomorphae</taxon>
        <taxon>Beloniformes</taxon>
        <taxon>Adrianichthyidae</taxon>
        <taxon>Oryziinae</taxon>
        <taxon>Oryzias</taxon>
    </lineage>
</organism>
<keyword evidence="7" id="KW-0844">Vision</keyword>
<reference evidence="10" key="3">
    <citation type="submission" date="2025-08" db="UniProtKB">
        <authorList>
            <consortium name="Ensembl"/>
        </authorList>
    </citation>
    <scope>IDENTIFICATION</scope>
    <source>
        <strain evidence="10">HSOK</strain>
    </source>
</reference>
<dbReference type="Pfam" id="PF04868">
    <property type="entry name" value="PDE6_gamma"/>
    <property type="match status" value="1"/>
</dbReference>
<keyword evidence="5" id="KW-0716">Sensory transduction</keyword>
<comment type="function">
    <text evidence="8">Participates in processes of transmission and amplification of the visual signal. cGMP-PDEs are the effector molecules in G-protein-mediated phototransduction in vertebrate rods and cones.</text>
</comment>
<evidence type="ECO:0000256" key="1">
    <source>
        <dbReference type="ARBA" id="ARBA00000583"/>
    </source>
</evidence>
<evidence type="ECO:0000256" key="9">
    <source>
        <dbReference type="SAM" id="MobiDB-lite"/>
    </source>
</evidence>
<sequence>TNAPTPPSSVFYTDSATYGHPEGAKPTPSDLQQEERRRFKSKDTSSCPLSVFLAEVEGSDDAAVICPWEEFEDVELSDLAQYGTV</sequence>
<evidence type="ECO:0000256" key="6">
    <source>
        <dbReference type="ARBA" id="ARBA00022801"/>
    </source>
</evidence>
<dbReference type="InterPro" id="IPR006952">
    <property type="entry name" value="PDE6_gamma"/>
</dbReference>
<dbReference type="GO" id="GO:0047555">
    <property type="term" value="F:3',5'-cyclic-GMP phosphodiesterase activity"/>
    <property type="evidence" value="ECO:0007669"/>
    <property type="project" value="UniProtKB-EC"/>
</dbReference>
<name>A0A3P9H121_ORYLA</name>